<gene>
    <name evidence="1" type="ORF">RG298_000146</name>
</gene>
<dbReference type="NCBIfam" id="TIGR01611">
    <property type="entry name" value="tail_tube"/>
    <property type="match status" value="1"/>
</dbReference>
<dbReference type="InterPro" id="IPR006498">
    <property type="entry name" value="Tail_tube"/>
</dbReference>
<proteinExistence type="predicted"/>
<comment type="caution">
    <text evidence="1">The sequence shown here is derived from an EMBL/GenBank/DDBJ whole genome shotgun (WGS) entry which is preliminary data.</text>
</comment>
<evidence type="ECO:0000313" key="1">
    <source>
        <dbReference type="EMBL" id="EMJ5132482.1"/>
    </source>
</evidence>
<sequence length="171" mass="19027">MALPRKLKHMNIFNDGQNYMGIVEEVTLPKLTRKFEAYRGGGMNGAAQIDMGLDDGALDMEITLGGMEAQIYRQWGIETIDGVQLRFNGSIQRDDIGEVHAVEIVVRGRYSEIDPGNVKEGDNSQTKLSVKPTYFRLEMNGEKLIEIDVINMVEIVGGVDRMAAHREALGL</sequence>
<protein>
    <submittedName>
        <fullName evidence="1">Phage major tail tube protein</fullName>
    </submittedName>
</protein>
<organism evidence="1">
    <name type="scientific">Providencia stuartii</name>
    <dbReference type="NCBI Taxonomy" id="588"/>
    <lineage>
        <taxon>Bacteria</taxon>
        <taxon>Pseudomonadati</taxon>
        <taxon>Pseudomonadota</taxon>
        <taxon>Gammaproteobacteria</taxon>
        <taxon>Enterobacterales</taxon>
        <taxon>Morganellaceae</taxon>
        <taxon>Providencia</taxon>
    </lineage>
</organism>
<name>A0AAI9D879_PROST</name>
<dbReference type="Pfam" id="PF04985">
    <property type="entry name" value="Phage_tube"/>
    <property type="match status" value="1"/>
</dbReference>
<dbReference type="EMBL" id="ABMABF030000001">
    <property type="protein sequence ID" value="EMJ5132482.1"/>
    <property type="molecule type" value="Genomic_DNA"/>
</dbReference>
<accession>A0AAI9D879</accession>
<dbReference type="AlphaFoldDB" id="A0AAI9D879"/>
<reference evidence="1" key="1">
    <citation type="submission" date="2024-02" db="EMBL/GenBank/DDBJ databases">
        <authorList>
            <consortium name="Clinical and Environmental Microbiology Branch: Whole genome sequencing antimicrobial resistance pathogens in the healthcare setting"/>
        </authorList>
    </citation>
    <scope>NUCLEOTIDE SEQUENCE</scope>
    <source>
        <strain evidence="1">2021GO-0154</strain>
    </source>
</reference>